<gene>
    <name evidence="3" type="ORF">OGM63_03125</name>
</gene>
<feature type="region of interest" description="Disordered" evidence="1">
    <location>
        <begin position="37"/>
        <end position="71"/>
    </location>
</feature>
<dbReference type="Proteomes" id="UP001526143">
    <property type="component" value="Unassembled WGS sequence"/>
</dbReference>
<evidence type="ECO:0000313" key="4">
    <source>
        <dbReference type="Proteomes" id="UP001526143"/>
    </source>
</evidence>
<keyword evidence="4" id="KW-1185">Reference proteome</keyword>
<protein>
    <submittedName>
        <fullName evidence="3">Carboxypeptidase-like regulatory domain-containing protein</fullName>
    </submittedName>
</protein>
<reference evidence="3 4" key="1">
    <citation type="submission" date="2022-10" db="EMBL/GenBank/DDBJ databases">
        <title>Identification of biosynthetic pathway for the production of the potent trypsin inhibitor radiosumin.</title>
        <authorList>
            <person name="Fewer D.P."/>
            <person name="Delbaje E."/>
            <person name="Ouyang X."/>
            <person name="Agostino P.D."/>
            <person name="Wahlsten M."/>
            <person name="Jokela J."/>
            <person name="Permi P."/>
            <person name="Haapaniemi E."/>
            <person name="Koistinen H."/>
        </authorList>
    </citation>
    <scope>NUCLEOTIDE SEQUENCE [LARGE SCALE GENOMIC DNA]</scope>
    <source>
        <strain evidence="3 4">NIES-515</strain>
    </source>
</reference>
<dbReference type="SUPFAM" id="SSF49452">
    <property type="entry name" value="Starch-binding domain-like"/>
    <property type="match status" value="1"/>
</dbReference>
<keyword evidence="2" id="KW-0732">Signal</keyword>
<feature type="chain" id="PRO_5046192199" evidence="2">
    <location>
        <begin position="24"/>
        <end position="1107"/>
    </location>
</feature>
<comment type="caution">
    <text evidence="3">The sequence shown here is derived from an EMBL/GenBank/DDBJ whole genome shotgun (WGS) entry which is preliminary data.</text>
</comment>
<accession>A0ABT3ATS6</accession>
<dbReference type="RefSeq" id="WP_263744048.1">
    <property type="nucleotide sequence ID" value="NZ_JAOWRF010000043.1"/>
</dbReference>
<dbReference type="Gene3D" id="2.60.40.1120">
    <property type="entry name" value="Carboxypeptidase-like, regulatory domain"/>
    <property type="match status" value="1"/>
</dbReference>
<name>A0ABT3ATS6_9CYAN</name>
<evidence type="ECO:0000256" key="2">
    <source>
        <dbReference type="SAM" id="SignalP"/>
    </source>
</evidence>
<evidence type="ECO:0000313" key="3">
    <source>
        <dbReference type="EMBL" id="MCV3212534.1"/>
    </source>
</evidence>
<feature type="signal peptide" evidence="2">
    <location>
        <begin position="1"/>
        <end position="23"/>
    </location>
</feature>
<sequence>MKNPLFYLPAFAVCLFCATPAKAKNPTPDFLEETVTDGKIDNTSPHNPSFYKEEGSVDASQRGGEIKSRNAISDHTNYDSLSLEERLKSLPISEASRADLRERLIQYREAVKSGRPLSKPLSYEERGFDSPPSLALKGVGGWRPLSYEERGFDSPPSLALKGVGGWRPLSKPLSYEERGFDSPPSLISSGVGGWRPLSKPLSYEERGFDSPPSLISSGVGGLGLRDNLAADLAENTQPKPETLTPEVKSELEKKTKEFSTFPVGLSVGKRNVNPSVIIRGQEDGTQAINFDNWLLPFDDVIQALKLDLKNLPDGQLEVRSPGLVTRIDPKKIRNDPELGLVFSIQDLDTLFGIKAKFNINDYAIELDVPWLNQSSSRIGQAEPPIILEGIPRIAPGNFSFGAIEQKLNTSGSEGTGASYRGDFLAVGSLFGGSWFVRTDQPNFQDASSWRLAEAQFYRPNNQADYIFGSQPTFWRSQGASDYWGFTYIQRQGFTPPQLFGGGFVDPRLRLQASQIGRTITGTAQPGTLVRLAEAFGDRVIGEVLVDSSGIYRFENVKSENQYYGSSYRVLLYPEGRLTAQPEIREATYSIVPGQLPAGSSALVFSGGLRRELNNSLLGNFSDFRGGVAQRWGLSENLTVGVGGVYDDSARGLAEIFYRPSNLPLEVAVSALSGSKWDVNADIRFNPTRSLSASFTSDRFSNRFNLDWRLFPGLSLFATTDSRDATGGGVQLNFSGRNAFTFARISLDTENRLRWTWLQRLGRLELNQRGNEIGTLSEFSYNLSRNSSFLNLGNSLLVSYETRSQNLSNNLLSLGWRYRSTQRASDGNYRWEAQLGYGIGSQGSGPVASLSTTILPGILLRARYQGVSVTSDQASFNIDLVSSAGLQSGITPGDRRSDYFRTQGGLLIQPFFDYNNNGKRDAGEKLYTENADTLLVLNNRVVKSLQPDIQSDRILVRLNPGTYRLDLDPAGFPEDWQAKTDAYAVDVIAGSYTPVMLPLTRAYAFSGVITDAQGKPINGARVEAVSSYSKVRLFSVTNTAGVYYLERLQQGTYDLLINDKPVSGMTLKLDNSSLGFQEINIQQLENQEFRAVITNVNQSALPDKNKDK</sequence>
<dbReference type="Pfam" id="PF13620">
    <property type="entry name" value="CarboxypepD_reg"/>
    <property type="match status" value="1"/>
</dbReference>
<organism evidence="3 4">
    <name type="scientific">Plectonema radiosum NIES-515</name>
    <dbReference type="NCBI Taxonomy" id="2986073"/>
    <lineage>
        <taxon>Bacteria</taxon>
        <taxon>Bacillati</taxon>
        <taxon>Cyanobacteriota</taxon>
        <taxon>Cyanophyceae</taxon>
        <taxon>Oscillatoriophycideae</taxon>
        <taxon>Oscillatoriales</taxon>
        <taxon>Microcoleaceae</taxon>
        <taxon>Plectonema</taxon>
    </lineage>
</organism>
<dbReference type="InterPro" id="IPR013784">
    <property type="entry name" value="Carb-bd-like_fold"/>
</dbReference>
<evidence type="ECO:0000256" key="1">
    <source>
        <dbReference type="SAM" id="MobiDB-lite"/>
    </source>
</evidence>
<dbReference type="EMBL" id="JAOWRF010000043">
    <property type="protein sequence ID" value="MCV3212534.1"/>
    <property type="molecule type" value="Genomic_DNA"/>
</dbReference>
<proteinExistence type="predicted"/>